<protein>
    <submittedName>
        <fullName evidence="4">Sulfatase</fullName>
    </submittedName>
</protein>
<keyword evidence="3" id="KW-1185">Reference proteome</keyword>
<dbReference type="Proteomes" id="UP000274429">
    <property type="component" value="Unassembled WGS sequence"/>
</dbReference>
<proteinExistence type="predicted"/>
<dbReference type="EMBL" id="UYWX01020355">
    <property type="protein sequence ID" value="VDM31575.1"/>
    <property type="molecule type" value="Genomic_DNA"/>
</dbReference>
<reference evidence="4" key="1">
    <citation type="submission" date="2017-02" db="UniProtKB">
        <authorList>
            <consortium name="WormBaseParasite"/>
        </authorList>
    </citation>
    <scope>IDENTIFICATION</scope>
</reference>
<name>A0A0R3X1X4_HYDTA</name>
<organism evidence="4">
    <name type="scientific">Hydatigena taeniaeformis</name>
    <name type="common">Feline tapeworm</name>
    <name type="synonym">Taenia taeniaeformis</name>
    <dbReference type="NCBI Taxonomy" id="6205"/>
    <lineage>
        <taxon>Eukaryota</taxon>
        <taxon>Metazoa</taxon>
        <taxon>Spiralia</taxon>
        <taxon>Lophotrochozoa</taxon>
        <taxon>Platyhelminthes</taxon>
        <taxon>Cestoda</taxon>
        <taxon>Eucestoda</taxon>
        <taxon>Cyclophyllidea</taxon>
        <taxon>Taeniidae</taxon>
        <taxon>Hydatigera</taxon>
    </lineage>
</organism>
<dbReference type="OrthoDB" id="10263060at2759"/>
<evidence type="ECO:0000313" key="4">
    <source>
        <dbReference type="WBParaSite" id="TTAC_0000724401-mRNA-1"/>
    </source>
</evidence>
<feature type="region of interest" description="Disordered" evidence="1">
    <location>
        <begin position="1"/>
        <end position="22"/>
    </location>
</feature>
<feature type="compositionally biased region" description="Polar residues" evidence="1">
    <location>
        <begin position="1"/>
        <end position="13"/>
    </location>
</feature>
<dbReference type="STRING" id="6205.A0A0R3X1X4"/>
<evidence type="ECO:0000313" key="2">
    <source>
        <dbReference type="EMBL" id="VDM31575.1"/>
    </source>
</evidence>
<sequence>MWTNYDQVPTLAQDNDPGEDKQFVEPEVDSIRQKMDDEFERIWRQPEQSVQLRMQLSSVDQPDFNI</sequence>
<evidence type="ECO:0000256" key="1">
    <source>
        <dbReference type="SAM" id="MobiDB-lite"/>
    </source>
</evidence>
<accession>A0A0R3X1X4</accession>
<dbReference type="AlphaFoldDB" id="A0A0R3X1X4"/>
<reference evidence="2 3" key="2">
    <citation type="submission" date="2018-11" db="EMBL/GenBank/DDBJ databases">
        <authorList>
            <consortium name="Pathogen Informatics"/>
        </authorList>
    </citation>
    <scope>NUCLEOTIDE SEQUENCE [LARGE SCALE GENOMIC DNA]</scope>
</reference>
<gene>
    <name evidence="2" type="ORF">TTAC_LOCUS7229</name>
</gene>
<dbReference type="WBParaSite" id="TTAC_0000724401-mRNA-1">
    <property type="protein sequence ID" value="TTAC_0000724401-mRNA-1"/>
    <property type="gene ID" value="TTAC_0000724401"/>
</dbReference>
<evidence type="ECO:0000313" key="3">
    <source>
        <dbReference type="Proteomes" id="UP000274429"/>
    </source>
</evidence>